<reference evidence="6 7" key="1">
    <citation type="submission" date="2019-10" db="EMBL/GenBank/DDBJ databases">
        <title>Cognatihalovulum marinum gen. nov. sp. nov., a new member of the family Rhodobacteraceae isolated from deep seawater of the Northwest Indian Ocean.</title>
        <authorList>
            <person name="Ruan C."/>
            <person name="Wang J."/>
            <person name="Zheng X."/>
            <person name="Song L."/>
            <person name="Zhu Y."/>
            <person name="Huang Y."/>
            <person name="Lu Z."/>
            <person name="Du W."/>
            <person name="Huang L."/>
            <person name="Dai X."/>
        </authorList>
    </citation>
    <scope>NUCLEOTIDE SEQUENCE [LARGE SCALE GENOMIC DNA]</scope>
    <source>
        <strain evidence="6 7">2CG4</strain>
    </source>
</reference>
<comment type="caution">
    <text evidence="6">The sequence shown here is derived from an EMBL/GenBank/DDBJ whole genome shotgun (WGS) entry which is preliminary data.</text>
</comment>
<dbReference type="PROSITE" id="PS50931">
    <property type="entry name" value="HTH_LYSR"/>
    <property type="match status" value="1"/>
</dbReference>
<feature type="domain" description="HTH lysR-type" evidence="5">
    <location>
        <begin position="1"/>
        <end position="59"/>
    </location>
</feature>
<comment type="similarity">
    <text evidence="1">Belongs to the LysR transcriptional regulatory family.</text>
</comment>
<dbReference type="Proteomes" id="UP000474957">
    <property type="component" value="Unassembled WGS sequence"/>
</dbReference>
<dbReference type="InterPro" id="IPR005119">
    <property type="entry name" value="LysR_subst-bd"/>
</dbReference>
<dbReference type="FunFam" id="3.40.190.290:FF:000001">
    <property type="entry name" value="Transcriptional regulator, LysR family"/>
    <property type="match status" value="1"/>
</dbReference>
<dbReference type="Gene3D" id="3.40.190.290">
    <property type="match status" value="1"/>
</dbReference>
<dbReference type="GO" id="GO:0043565">
    <property type="term" value="F:sequence-specific DNA binding"/>
    <property type="evidence" value="ECO:0007669"/>
    <property type="project" value="TreeGrafter"/>
</dbReference>
<dbReference type="PANTHER" id="PTHR30537:SF5">
    <property type="entry name" value="HTH-TYPE TRANSCRIPTIONAL ACTIVATOR TTDR-RELATED"/>
    <property type="match status" value="1"/>
</dbReference>
<dbReference type="SUPFAM" id="SSF46785">
    <property type="entry name" value="Winged helix' DNA-binding domain"/>
    <property type="match status" value="1"/>
</dbReference>
<evidence type="ECO:0000313" key="6">
    <source>
        <dbReference type="EMBL" id="MSU89363.1"/>
    </source>
</evidence>
<dbReference type="GO" id="GO:0006351">
    <property type="term" value="P:DNA-templated transcription"/>
    <property type="evidence" value="ECO:0007669"/>
    <property type="project" value="TreeGrafter"/>
</dbReference>
<dbReference type="Gene3D" id="1.10.10.10">
    <property type="entry name" value="Winged helix-like DNA-binding domain superfamily/Winged helix DNA-binding domain"/>
    <property type="match status" value="1"/>
</dbReference>
<dbReference type="GO" id="GO:0003700">
    <property type="term" value="F:DNA-binding transcription factor activity"/>
    <property type="evidence" value="ECO:0007669"/>
    <property type="project" value="InterPro"/>
</dbReference>
<evidence type="ECO:0000256" key="4">
    <source>
        <dbReference type="ARBA" id="ARBA00023163"/>
    </source>
</evidence>
<proteinExistence type="inferred from homology"/>
<keyword evidence="2" id="KW-0805">Transcription regulation</keyword>
<sequence>MSYVESLRVFVRVVELGSITSGGRALRLTPAVASKRIKELENRLGVRLFNRTTRSITTTEVGRVFYEDAQAVLAALESAEARVASFSENPRGAVRVTAPLGVGRRIVAPFVPSFNEKYPEIEVRMRLSDRRVDILADGQDLAFFVGAPQDSNMKLRKIADCARVLCAAPRYLSTFGTPAQPEDLLDQNHNCLLLRYPRSPEYFWTLNSAGGPIKLEVRGKFDADDGDVLTDWALAGCGIVNKPRFDVAEYLANGSLVEVLPDTPPLPSIFGCLYPHKKLQDPKVRLFVEHIISRSKAVLSAGKVAPDKRAERGVHSG</sequence>
<evidence type="ECO:0000313" key="7">
    <source>
        <dbReference type="Proteomes" id="UP000474957"/>
    </source>
</evidence>
<dbReference type="FunFam" id="1.10.10.10:FF:000001">
    <property type="entry name" value="LysR family transcriptional regulator"/>
    <property type="match status" value="1"/>
</dbReference>
<dbReference type="EMBL" id="WIND01000003">
    <property type="protein sequence ID" value="MSU89363.1"/>
    <property type="molecule type" value="Genomic_DNA"/>
</dbReference>
<evidence type="ECO:0000256" key="2">
    <source>
        <dbReference type="ARBA" id="ARBA00023015"/>
    </source>
</evidence>
<protein>
    <submittedName>
        <fullName evidence="6">LysR family transcriptional regulator</fullName>
    </submittedName>
</protein>
<dbReference type="CDD" id="cd08422">
    <property type="entry name" value="PBP2_CrgA_like"/>
    <property type="match status" value="1"/>
</dbReference>
<evidence type="ECO:0000259" key="5">
    <source>
        <dbReference type="PROSITE" id="PS50931"/>
    </source>
</evidence>
<dbReference type="RefSeq" id="WP_154445840.1">
    <property type="nucleotide sequence ID" value="NZ_WIND01000003.1"/>
</dbReference>
<dbReference type="PANTHER" id="PTHR30537">
    <property type="entry name" value="HTH-TYPE TRANSCRIPTIONAL REGULATOR"/>
    <property type="match status" value="1"/>
</dbReference>
<dbReference type="SUPFAM" id="SSF53850">
    <property type="entry name" value="Periplasmic binding protein-like II"/>
    <property type="match status" value="1"/>
</dbReference>
<name>A0A6L5YYI5_9RHOB</name>
<organism evidence="6 7">
    <name type="scientific">Halovulum marinum</name>
    <dbReference type="NCBI Taxonomy" id="2662447"/>
    <lineage>
        <taxon>Bacteria</taxon>
        <taxon>Pseudomonadati</taxon>
        <taxon>Pseudomonadota</taxon>
        <taxon>Alphaproteobacteria</taxon>
        <taxon>Rhodobacterales</taxon>
        <taxon>Paracoccaceae</taxon>
        <taxon>Halovulum</taxon>
    </lineage>
</organism>
<dbReference type="Pfam" id="PF03466">
    <property type="entry name" value="LysR_substrate"/>
    <property type="match status" value="1"/>
</dbReference>
<evidence type="ECO:0000256" key="1">
    <source>
        <dbReference type="ARBA" id="ARBA00009437"/>
    </source>
</evidence>
<dbReference type="InterPro" id="IPR036388">
    <property type="entry name" value="WH-like_DNA-bd_sf"/>
</dbReference>
<dbReference type="Pfam" id="PF00126">
    <property type="entry name" value="HTH_1"/>
    <property type="match status" value="1"/>
</dbReference>
<keyword evidence="4" id="KW-0804">Transcription</keyword>
<keyword evidence="3" id="KW-0238">DNA-binding</keyword>
<keyword evidence="7" id="KW-1185">Reference proteome</keyword>
<dbReference type="AlphaFoldDB" id="A0A6L5YYI5"/>
<dbReference type="InterPro" id="IPR058163">
    <property type="entry name" value="LysR-type_TF_proteobact-type"/>
</dbReference>
<dbReference type="InterPro" id="IPR000847">
    <property type="entry name" value="LysR_HTH_N"/>
</dbReference>
<accession>A0A6L5YYI5</accession>
<gene>
    <name evidence="6" type="ORF">GE300_06985</name>
</gene>
<evidence type="ECO:0000256" key="3">
    <source>
        <dbReference type="ARBA" id="ARBA00023125"/>
    </source>
</evidence>
<dbReference type="InterPro" id="IPR036390">
    <property type="entry name" value="WH_DNA-bd_sf"/>
</dbReference>